<keyword evidence="1" id="KW-0472">Membrane</keyword>
<dbReference type="EMBL" id="OIVN01001533">
    <property type="protein sequence ID" value="SPC95012.1"/>
    <property type="molecule type" value="Genomic_DNA"/>
</dbReference>
<dbReference type="InterPro" id="IPR020847">
    <property type="entry name" value="AP_endonuclease_F1_BS"/>
</dbReference>
<feature type="domain" description="Endonuclease/exonuclease/phosphatase" evidence="2">
    <location>
        <begin position="522"/>
        <end position="727"/>
    </location>
</feature>
<organism evidence="4">
    <name type="scientific">Fagus sylvatica</name>
    <name type="common">Beechnut</name>
    <dbReference type="NCBI Taxonomy" id="28930"/>
    <lineage>
        <taxon>Eukaryota</taxon>
        <taxon>Viridiplantae</taxon>
        <taxon>Streptophyta</taxon>
        <taxon>Embryophyta</taxon>
        <taxon>Tracheophyta</taxon>
        <taxon>Spermatophyta</taxon>
        <taxon>Magnoliopsida</taxon>
        <taxon>eudicotyledons</taxon>
        <taxon>Gunneridae</taxon>
        <taxon>Pentapetalae</taxon>
        <taxon>rosids</taxon>
        <taxon>fabids</taxon>
        <taxon>Fagales</taxon>
        <taxon>Fagaceae</taxon>
        <taxon>Fagus</taxon>
    </lineage>
</organism>
<gene>
    <name evidence="4" type="ORF">FSB_LOCUS22894</name>
</gene>
<dbReference type="GO" id="GO:0004519">
    <property type="term" value="F:endonuclease activity"/>
    <property type="evidence" value="ECO:0007669"/>
    <property type="project" value="InterPro"/>
</dbReference>
<evidence type="ECO:0000256" key="1">
    <source>
        <dbReference type="SAM" id="Phobius"/>
    </source>
</evidence>
<evidence type="ECO:0000259" key="3">
    <source>
        <dbReference type="Pfam" id="PF13966"/>
    </source>
</evidence>
<dbReference type="Gene3D" id="3.60.10.10">
    <property type="entry name" value="Endonuclease/exonuclease/phosphatase"/>
    <property type="match status" value="1"/>
</dbReference>
<evidence type="ECO:0000259" key="2">
    <source>
        <dbReference type="Pfam" id="PF03372"/>
    </source>
</evidence>
<protein>
    <submittedName>
        <fullName evidence="4">Uncharacterized protein</fullName>
    </submittedName>
</protein>
<dbReference type="GO" id="GO:0003677">
    <property type="term" value="F:DNA binding"/>
    <property type="evidence" value="ECO:0007669"/>
    <property type="project" value="InterPro"/>
</dbReference>
<dbReference type="Pfam" id="PF03372">
    <property type="entry name" value="Exo_endo_phos"/>
    <property type="match status" value="1"/>
</dbReference>
<sequence>MGAALPPNTGFNFKTPEAGFWAIKTALGLKVSPPKAKRFDLSLNGTGSKQVQISESGQKHVRNIYLGLAGAKWIGQCVEENIVREKDQAFIRTRAENGKTYGKSGDPGREETKWVAWFWEGITAAVGTRRRWVPTSYLGRTEASVTGVEKPRYTGEVVTGNKGKHTYAEAVGVRKSVKTQDSGPGDTAGLGIGLMNMKMRLNHVCYHVKWVPKNQVEKNGPVGDTHLVGSTDRPTFEIGGPSGHMEIGIDAGPSGPAGPILTNVVGGLDAGPSGLAVSINHQAENFMPNRVEPKPEEVIPRQRSLALTPVGNAGQVATQTERNERESHVGWTFQLADGRRLALPDFFPPLWSWRGVAPPRPVPDSFESTPMVVNGCSDGGFIGRTPEFTGSHLESTGLELVEVQMPEPMVIQPIAMVCPLLEASSMQDIPKIGFYQNPPSEWVMGQMKAFGELVGASYEGYEEEVISLFQKIELRRPQSRTRAPSQHRGGQSASKGLRELRGLVSSVNYDSKITDSHKCLRMRNLIRMWKADIICLQETKLAVITRRVVQSLWGNQHVDWISLGSNGAAGGILLMWDKRVVEKVDEAAGYYSLSCKFRNVLDQFEWSFSGVYGPNLDRERGLLWEELAGLLSWWDVPCCIGGDFNVVRFPSEKSGLVSFNSAMHEFNDFISDCGLLDIPLEGGMFTWSNNREVPAMSRIDRFLISPAWVDHFGLVNQLRLPRLLSDHFPIRLDCGRLDGGKSPFWFENMWLKAEGFVDRVKGWWASYSFPGSPSHILANKLKALKLDLKKWNVNEFGNIHFKHQKLLHSLHELESLGERRVLSEVEKNERLRLISDLETTLYLEEICWRQKSRVKWLKEGDKNTKYFHTVANSHRRRNSIRQLSINGVLSTDQEAIKAEISGFYRQLYIEETTCRPLLDGLSFSSISPEEASWLERPFEEEEICQVVRNMNGDKAPGPDGFPMAFYHACWSIMKGDVLAVFAEFYEYGSFVRSINATFLSLILKKVNAVEVKDFRPISLVGSVYKILAKVLANRLSGGVGYVRFSVLINGSPEGFFGSSRGLRQGDSLSPLLFVIVMEALSKMMTKAVEGGLMSSFQVGSRDHSMINFNKSEMAPVGNVPELGQLAAILGCKTVQLPINYLGLPLGAKVKSKAIWDPILEKMERKLAGWQRYSIEPCWANGYGDMGLRRMRFGGVLSFLNMAIRRGVGSQGRFMGLMGSAFGSILEKIGGLFARHVYIEVGDGAKTRFWTDTWCGQRSLKADFPELYCLARNKEAFVKDHMHYRNESVSWDFNFTRNAQDWELDAVASFLELLASSSIKGYGEDRLCWRGSSKEGFQVRIYYKYLLPLAGMEVPWKRIWKTNAPPRVAFFVWVAAMGRILTTDNLRRRHVIVLDWCCMCKENGETISHLLLHCSAAMEIWSFMFSIFGIQWVMPGGVLALLSCWGNSCHSTKIKKVWDMVPPCVFWCIWWERNSRSFEGKERNLMEVKGTVLRTLLDWSKAAGIVSFSSIVDFLGFCIA</sequence>
<dbReference type="InterPro" id="IPR052343">
    <property type="entry name" value="Retrotransposon-Effector_Assoc"/>
</dbReference>
<dbReference type="InterPro" id="IPR036691">
    <property type="entry name" value="Endo/exonu/phosph_ase_sf"/>
</dbReference>
<keyword evidence="1" id="KW-1133">Transmembrane helix</keyword>
<evidence type="ECO:0000313" key="4">
    <source>
        <dbReference type="EMBL" id="SPC95012.1"/>
    </source>
</evidence>
<proteinExistence type="predicted"/>
<dbReference type="InterPro" id="IPR005135">
    <property type="entry name" value="Endo/exonuclease/phosphatase"/>
</dbReference>
<dbReference type="Pfam" id="PF13966">
    <property type="entry name" value="zf-RVT"/>
    <property type="match status" value="1"/>
</dbReference>
<dbReference type="InterPro" id="IPR026960">
    <property type="entry name" value="RVT-Znf"/>
</dbReference>
<dbReference type="GO" id="GO:0006281">
    <property type="term" value="P:DNA repair"/>
    <property type="evidence" value="ECO:0007669"/>
    <property type="project" value="InterPro"/>
</dbReference>
<name>A0A2N9G614_FAGSY</name>
<keyword evidence="1" id="KW-0812">Transmembrane</keyword>
<accession>A0A2N9G614</accession>
<feature type="domain" description="Reverse transcriptase zinc-binding" evidence="3">
    <location>
        <begin position="1336"/>
        <end position="1420"/>
    </location>
</feature>
<reference evidence="4" key="1">
    <citation type="submission" date="2018-02" db="EMBL/GenBank/DDBJ databases">
        <authorList>
            <person name="Cohen D.B."/>
            <person name="Kent A.D."/>
        </authorList>
    </citation>
    <scope>NUCLEOTIDE SEQUENCE</scope>
</reference>
<dbReference type="PANTHER" id="PTHR46890">
    <property type="entry name" value="NON-LTR RETROLELEMENT REVERSE TRANSCRIPTASE-LIKE PROTEIN-RELATED"/>
    <property type="match status" value="1"/>
</dbReference>
<dbReference type="PANTHER" id="PTHR46890:SF50">
    <property type="entry name" value="RNA-DIRECTED DNA POLYMERASE, EUKARYOTA, REVERSE TRANSCRIPTASE ZINC-BINDING DOMAIN PROTEIN-RELATED"/>
    <property type="match status" value="1"/>
</dbReference>
<dbReference type="SUPFAM" id="SSF56219">
    <property type="entry name" value="DNase I-like"/>
    <property type="match status" value="1"/>
</dbReference>
<feature type="transmembrane region" description="Helical" evidence="1">
    <location>
        <begin position="1419"/>
        <end position="1445"/>
    </location>
</feature>
<dbReference type="PROSITE" id="PS00726">
    <property type="entry name" value="AP_NUCLEASE_F1_1"/>
    <property type="match status" value="1"/>
</dbReference>